<accession>A0A922L3E4</accession>
<sequence length="104" mass="12443">MVKHSNLVDSYNRNSIMDDIDSLQIQHKYYQTEKFSKKQQTLRERLPFARFIKTINDMINSWSLSYASGSKTYNSEPLIELKDWTEGDVKELPYKTYYDYGNLR</sequence>
<comment type="caution">
    <text evidence="1">The sequence shown here is derived from an EMBL/GenBank/DDBJ whole genome shotgun (WGS) entry which is preliminary data.</text>
</comment>
<keyword evidence="2" id="KW-1185">Reference proteome</keyword>
<protein>
    <submittedName>
        <fullName evidence="1">Uncharacterized protein</fullName>
    </submittedName>
</protein>
<name>A0A922L3E4_DERFA</name>
<dbReference type="EMBL" id="ASGP02000004">
    <property type="protein sequence ID" value="KAH9511881.1"/>
    <property type="molecule type" value="Genomic_DNA"/>
</dbReference>
<proteinExistence type="predicted"/>
<dbReference type="Proteomes" id="UP000790347">
    <property type="component" value="Unassembled WGS sequence"/>
</dbReference>
<evidence type="ECO:0000313" key="1">
    <source>
        <dbReference type="EMBL" id="KAH9511881.1"/>
    </source>
</evidence>
<reference evidence="1" key="1">
    <citation type="submission" date="2013-05" db="EMBL/GenBank/DDBJ databases">
        <authorList>
            <person name="Yim A.K.Y."/>
            <person name="Chan T.F."/>
            <person name="Ji K.M."/>
            <person name="Liu X.Y."/>
            <person name="Zhou J.W."/>
            <person name="Li R.Q."/>
            <person name="Yang K.Y."/>
            <person name="Li J."/>
            <person name="Li M."/>
            <person name="Law P.T.W."/>
            <person name="Wu Y.L."/>
            <person name="Cai Z.L."/>
            <person name="Qin H."/>
            <person name="Bao Y."/>
            <person name="Leung R.K.K."/>
            <person name="Ng P.K.S."/>
            <person name="Zou J."/>
            <person name="Zhong X.J."/>
            <person name="Ran P.X."/>
            <person name="Zhong N.S."/>
            <person name="Liu Z.G."/>
            <person name="Tsui S.K.W."/>
        </authorList>
    </citation>
    <scope>NUCLEOTIDE SEQUENCE</scope>
    <source>
        <strain evidence="1">Derf</strain>
        <tissue evidence="1">Whole organism</tissue>
    </source>
</reference>
<reference evidence="1" key="2">
    <citation type="journal article" date="2022" name="Res Sq">
        <title>Comparative Genomics Reveals Insights into the Divergent Evolution of Astigmatic Mites and Household Pest Adaptations.</title>
        <authorList>
            <person name="Xiong Q."/>
            <person name="Wan A.T.-Y."/>
            <person name="Liu X.-Y."/>
            <person name="Fung C.S.-H."/>
            <person name="Xiao X."/>
            <person name="Malainual N."/>
            <person name="Hou J."/>
            <person name="Wang L."/>
            <person name="Wang M."/>
            <person name="Yang K."/>
            <person name="Cui Y."/>
            <person name="Leung E."/>
            <person name="Nong W."/>
            <person name="Shin S.-K."/>
            <person name="Au S."/>
            <person name="Jeong K.Y."/>
            <person name="Chew F.T."/>
            <person name="Hui J."/>
            <person name="Leung T.F."/>
            <person name="Tungtrongchitr A."/>
            <person name="Zhong N."/>
            <person name="Liu Z."/>
            <person name="Tsui S."/>
        </authorList>
    </citation>
    <scope>NUCLEOTIDE SEQUENCE</scope>
    <source>
        <strain evidence="1">Derf</strain>
        <tissue evidence="1">Whole organism</tissue>
    </source>
</reference>
<gene>
    <name evidence="1" type="ORF">DERF_010305</name>
</gene>
<evidence type="ECO:0000313" key="2">
    <source>
        <dbReference type="Proteomes" id="UP000790347"/>
    </source>
</evidence>
<dbReference type="AlphaFoldDB" id="A0A922L3E4"/>
<organism evidence="1 2">
    <name type="scientific">Dermatophagoides farinae</name>
    <name type="common">American house dust mite</name>
    <dbReference type="NCBI Taxonomy" id="6954"/>
    <lineage>
        <taxon>Eukaryota</taxon>
        <taxon>Metazoa</taxon>
        <taxon>Ecdysozoa</taxon>
        <taxon>Arthropoda</taxon>
        <taxon>Chelicerata</taxon>
        <taxon>Arachnida</taxon>
        <taxon>Acari</taxon>
        <taxon>Acariformes</taxon>
        <taxon>Sarcoptiformes</taxon>
        <taxon>Astigmata</taxon>
        <taxon>Psoroptidia</taxon>
        <taxon>Analgoidea</taxon>
        <taxon>Pyroglyphidae</taxon>
        <taxon>Dermatophagoidinae</taxon>
        <taxon>Dermatophagoides</taxon>
    </lineage>
</organism>